<dbReference type="Proteomes" id="UP001328107">
    <property type="component" value="Unassembled WGS sequence"/>
</dbReference>
<feature type="non-terminal residue" evidence="1">
    <location>
        <position position="1"/>
    </location>
</feature>
<keyword evidence="2" id="KW-1185">Reference proteome</keyword>
<evidence type="ECO:0000313" key="2">
    <source>
        <dbReference type="Proteomes" id="UP001328107"/>
    </source>
</evidence>
<dbReference type="EMBL" id="BTRK01000006">
    <property type="protein sequence ID" value="GMR57494.1"/>
    <property type="molecule type" value="Genomic_DNA"/>
</dbReference>
<gene>
    <name evidence="1" type="ORF">PMAYCL1PPCAC_27689</name>
</gene>
<evidence type="ECO:0000313" key="1">
    <source>
        <dbReference type="EMBL" id="GMR57494.1"/>
    </source>
</evidence>
<protein>
    <submittedName>
        <fullName evidence="1">Uncharacterized protein</fullName>
    </submittedName>
</protein>
<accession>A0AAN5IAH1</accession>
<dbReference type="AlphaFoldDB" id="A0AAN5IAH1"/>
<name>A0AAN5IAH1_9BILA</name>
<organism evidence="1 2">
    <name type="scientific">Pristionchus mayeri</name>
    <dbReference type="NCBI Taxonomy" id="1317129"/>
    <lineage>
        <taxon>Eukaryota</taxon>
        <taxon>Metazoa</taxon>
        <taxon>Ecdysozoa</taxon>
        <taxon>Nematoda</taxon>
        <taxon>Chromadorea</taxon>
        <taxon>Rhabditida</taxon>
        <taxon>Rhabditina</taxon>
        <taxon>Diplogasteromorpha</taxon>
        <taxon>Diplogasteroidea</taxon>
        <taxon>Neodiplogasteridae</taxon>
        <taxon>Pristionchus</taxon>
    </lineage>
</organism>
<comment type="caution">
    <text evidence="1">The sequence shown here is derived from an EMBL/GenBank/DDBJ whole genome shotgun (WGS) entry which is preliminary data.</text>
</comment>
<sequence length="119" mass="13208">LINIDALIIGNMVNSYIIWISDDVTDDAQQRLFWHEYPVGHCRLTHSPITLSQVVGGEEDSVGHFPQVFGHVWIIFEEKSGLVHQVMCSVQLAIPRAGSGRSTHGSQNTTLAMVIAQNR</sequence>
<feature type="non-terminal residue" evidence="1">
    <location>
        <position position="119"/>
    </location>
</feature>
<proteinExistence type="predicted"/>
<reference evidence="2" key="1">
    <citation type="submission" date="2022-10" db="EMBL/GenBank/DDBJ databases">
        <title>Genome assembly of Pristionchus species.</title>
        <authorList>
            <person name="Yoshida K."/>
            <person name="Sommer R.J."/>
        </authorList>
    </citation>
    <scope>NUCLEOTIDE SEQUENCE [LARGE SCALE GENOMIC DNA]</scope>
    <source>
        <strain evidence="2">RS5460</strain>
    </source>
</reference>